<accession>A0A840TWD2</accession>
<reference evidence="2 3" key="1">
    <citation type="submission" date="2020-08" db="EMBL/GenBank/DDBJ databases">
        <title>Genomic Encyclopedia of Type Strains, Phase IV (KMG-IV): sequencing the most valuable type-strain genomes for metagenomic binning, comparative biology and taxonomic classification.</title>
        <authorList>
            <person name="Goeker M."/>
        </authorList>
    </citation>
    <scope>NUCLEOTIDE SEQUENCE [LARGE SCALE GENOMIC DNA]</scope>
    <source>
        <strain evidence="2 3">DSM 105074</strain>
    </source>
</reference>
<sequence>MREVPPRPNAVIVIPLYKAALSPGERQSLRQCLHVLAAYPIVLIKPHGLAISSLLQEFPKLKVQSFDDRYFTSIDTYNQLMVSVAFYQTFGHYEYMLLYQLDAYVFRDELPLWCQKGYDYVGAPALETEAVDQLPAAEHERYARALDTTRPVLNGGLSLRRIPSLIRYLRIYHFFYSAWPGNEDKLFSLDARRLAPMKYFIRLPTWREALFFSFEKSPAASYALTGRQLPFGCHAWERYDPDFWVPFMPTNS</sequence>
<proteinExistence type="predicted"/>
<dbReference type="EMBL" id="JACHGF010000020">
    <property type="protein sequence ID" value="MBB5287554.1"/>
    <property type="molecule type" value="Genomic_DNA"/>
</dbReference>
<dbReference type="Proteomes" id="UP000557307">
    <property type="component" value="Unassembled WGS sequence"/>
</dbReference>
<name>A0A840TWD2_9BACT</name>
<evidence type="ECO:0000259" key="1">
    <source>
        <dbReference type="Pfam" id="PF18922"/>
    </source>
</evidence>
<dbReference type="RefSeq" id="WP_343063059.1">
    <property type="nucleotide sequence ID" value="NZ_JACHGF010000020.1"/>
</dbReference>
<feature type="domain" description="DUF5672" evidence="1">
    <location>
        <begin position="60"/>
        <end position="234"/>
    </location>
</feature>
<dbReference type="InterPro" id="IPR043729">
    <property type="entry name" value="DUF5672"/>
</dbReference>
<dbReference type="Pfam" id="PF18922">
    <property type="entry name" value="DUF5672"/>
    <property type="match status" value="1"/>
</dbReference>
<gene>
    <name evidence="2" type="ORF">HNQ92_005718</name>
</gene>
<keyword evidence="3" id="KW-1185">Reference proteome</keyword>
<comment type="caution">
    <text evidence="2">The sequence shown here is derived from an EMBL/GenBank/DDBJ whole genome shotgun (WGS) entry which is preliminary data.</text>
</comment>
<evidence type="ECO:0000313" key="2">
    <source>
        <dbReference type="EMBL" id="MBB5287554.1"/>
    </source>
</evidence>
<organism evidence="2 3">
    <name type="scientific">Rhabdobacter roseus</name>
    <dbReference type="NCBI Taxonomy" id="1655419"/>
    <lineage>
        <taxon>Bacteria</taxon>
        <taxon>Pseudomonadati</taxon>
        <taxon>Bacteroidota</taxon>
        <taxon>Cytophagia</taxon>
        <taxon>Cytophagales</taxon>
        <taxon>Cytophagaceae</taxon>
        <taxon>Rhabdobacter</taxon>
    </lineage>
</organism>
<dbReference type="AlphaFoldDB" id="A0A840TWD2"/>
<evidence type="ECO:0000313" key="3">
    <source>
        <dbReference type="Proteomes" id="UP000557307"/>
    </source>
</evidence>
<protein>
    <recommendedName>
        <fullName evidence="1">DUF5672 domain-containing protein</fullName>
    </recommendedName>
</protein>